<dbReference type="GO" id="GO:0016787">
    <property type="term" value="F:hydrolase activity"/>
    <property type="evidence" value="ECO:0007669"/>
    <property type="project" value="UniProtKB-KW"/>
</dbReference>
<evidence type="ECO:0000256" key="6">
    <source>
        <dbReference type="SAM" id="Phobius"/>
    </source>
</evidence>
<name>A0A6G9ICP8_9GAMM</name>
<evidence type="ECO:0000256" key="3">
    <source>
        <dbReference type="ARBA" id="ARBA00022692"/>
    </source>
</evidence>
<dbReference type="InterPro" id="IPR017850">
    <property type="entry name" value="Alkaline_phosphatase_core_sf"/>
</dbReference>
<reference evidence="8 9" key="1">
    <citation type="submission" date="2020-03" db="EMBL/GenBank/DDBJ databases">
        <title>Complete genome sequence of Orbus sp. IPMB12 (BCRC 80908).</title>
        <authorList>
            <person name="Lo W.-S."/>
            <person name="Chang T.-H."/>
            <person name="Kuo C.-H."/>
        </authorList>
    </citation>
    <scope>NUCLEOTIDE SEQUENCE [LARGE SCALE GENOMIC DNA]</scope>
    <source>
        <strain evidence="8 9">IPMB12</strain>
    </source>
</reference>
<dbReference type="InterPro" id="IPR000917">
    <property type="entry name" value="Sulfatase_N"/>
</dbReference>
<dbReference type="Gene3D" id="3.40.720.10">
    <property type="entry name" value="Alkaline Phosphatase, subunit A"/>
    <property type="match status" value="1"/>
</dbReference>
<dbReference type="EMBL" id="CP050253">
    <property type="protein sequence ID" value="QIQ22008.1"/>
    <property type="molecule type" value="Genomic_DNA"/>
</dbReference>
<evidence type="ECO:0000256" key="5">
    <source>
        <dbReference type="ARBA" id="ARBA00023136"/>
    </source>
</evidence>
<evidence type="ECO:0000313" key="9">
    <source>
        <dbReference type="Proteomes" id="UP000501168"/>
    </source>
</evidence>
<feature type="transmembrane region" description="Helical" evidence="6">
    <location>
        <begin position="91"/>
        <end position="114"/>
    </location>
</feature>
<dbReference type="PANTHER" id="PTHR47371">
    <property type="entry name" value="LIPOTEICHOIC ACID SYNTHASE"/>
    <property type="match status" value="1"/>
</dbReference>
<dbReference type="AlphaFoldDB" id="A0A6G9ICP8"/>
<dbReference type="SUPFAM" id="SSF53649">
    <property type="entry name" value="Alkaline phosphatase-like"/>
    <property type="match status" value="1"/>
</dbReference>
<accession>A0A6G9ICP8</accession>
<feature type="transmembrane region" description="Helical" evidence="6">
    <location>
        <begin position="141"/>
        <end position="161"/>
    </location>
</feature>
<dbReference type="KEGG" id="orb:IPMB12_10120"/>
<proteinExistence type="predicted"/>
<dbReference type="Pfam" id="PF00884">
    <property type="entry name" value="Sulfatase"/>
    <property type="match status" value="1"/>
</dbReference>
<dbReference type="GO" id="GO:0016740">
    <property type="term" value="F:transferase activity"/>
    <property type="evidence" value="ECO:0007669"/>
    <property type="project" value="UniProtKB-KW"/>
</dbReference>
<keyword evidence="3 6" id="KW-0812">Transmembrane</keyword>
<comment type="subcellular location">
    <subcellularLocation>
        <location evidence="1">Cell membrane</location>
        <topology evidence="1">Multi-pass membrane protein</topology>
    </subcellularLocation>
</comment>
<dbReference type="InParanoid" id="A0A6G9ICP8"/>
<feature type="transmembrane region" description="Helical" evidence="6">
    <location>
        <begin position="65"/>
        <end position="84"/>
    </location>
</feature>
<dbReference type="GO" id="GO:0005886">
    <property type="term" value="C:plasma membrane"/>
    <property type="evidence" value="ECO:0007669"/>
    <property type="project" value="UniProtKB-SubCell"/>
</dbReference>
<keyword evidence="8" id="KW-0808">Transferase</keyword>
<keyword evidence="5 6" id="KW-0472">Membrane</keyword>
<feature type="domain" description="Sulfatase N-terminal" evidence="7">
    <location>
        <begin position="287"/>
        <end position="579"/>
    </location>
</feature>
<keyword evidence="8" id="KW-0378">Hydrolase</keyword>
<dbReference type="InterPro" id="IPR050448">
    <property type="entry name" value="OpgB/LTA_synthase_biosynth"/>
</dbReference>
<dbReference type="RefSeq" id="WP_166917305.1">
    <property type="nucleotide sequence ID" value="NZ_CP050253.1"/>
</dbReference>
<gene>
    <name evidence="8" type="ORF">IPMB12_10120</name>
</gene>
<dbReference type="PANTHER" id="PTHR47371:SF3">
    <property type="entry name" value="PHOSPHOGLYCEROL TRANSFERASE I"/>
    <property type="match status" value="1"/>
</dbReference>
<evidence type="ECO:0000256" key="4">
    <source>
        <dbReference type="ARBA" id="ARBA00022989"/>
    </source>
</evidence>
<evidence type="ECO:0000259" key="7">
    <source>
        <dbReference type="Pfam" id="PF00884"/>
    </source>
</evidence>
<keyword evidence="4 6" id="KW-1133">Transmembrane helix</keyword>
<organism evidence="8 9">
    <name type="scientific">Zophobihabitans entericus</name>
    <dbReference type="NCBI Taxonomy" id="1635327"/>
    <lineage>
        <taxon>Bacteria</taxon>
        <taxon>Pseudomonadati</taxon>
        <taxon>Pseudomonadota</taxon>
        <taxon>Gammaproteobacteria</taxon>
        <taxon>Orbales</taxon>
        <taxon>Orbaceae</taxon>
        <taxon>Zophobihabitans</taxon>
    </lineage>
</organism>
<sequence length="669" mass="77548">MWFIRFKQIVAFLLFPWLLSVLIQSAGRVFLVVTTDLSIILTYYREELWRVFTTGLVFDIRSASIAYAILLVISLPVLFLPTVISKIWQTCLLWLSTLFTTIFLIFTLINIFFYDTYDRHIDVFIFGLIDDDTSAILQTVWYDYPIIWGTLAILLATYLIGKLYQKWQQFLLPKLKKTQSNFVAVPFLFLTLVITFIGCRGSVDVFPLRKSDAQVSRNKTLNMFVPNGLIAFDWAYKDYLVNNQFLDISDEMSQQLLDYFFMQPKPNSLEVFAGKTATNLTAEQKPPHVILSVMESLGTHLFLFDSPRNDLLGSLRPHWQQGWKFTRFISEGDGTIDTLNRFFVRSPVSKISQSSAQFTDFDSNMFKPFLAKGYKIVFITTGNGAWRNLNQFLPHLGVSEFVEQTTLIHEFPEASADAWGVPDEYMFKYAQRRLLEAEEQGDHLLIMMLSVTNHPPFHIPQSHDYINFTLNAAEQKRLSDFGPDEEVNDMLNTFRYSNDQLGDFIDWIKSEPLGEHTIMSFTGDHNMRGIGYPDPRERVLSHGVPFYLDIPEKYRVNAIYDPERIGSHKDVFPTLYQLALSETNYYQTGCNLLAKQPDPIWCGVGYNPYTTIDQNGAYFLQDNVFHPWQNQSELLLASPQPLTSNEEQTMLRWQSFSQLLYWQITKQIE</sequence>
<dbReference type="CDD" id="cd16015">
    <property type="entry name" value="LTA_synthase"/>
    <property type="match status" value="1"/>
</dbReference>
<dbReference type="Proteomes" id="UP000501168">
    <property type="component" value="Chromosome"/>
</dbReference>
<keyword evidence="2" id="KW-1003">Cell membrane</keyword>
<protein>
    <submittedName>
        <fullName evidence="8">Sulfatase-like hydrolase/transferase</fullName>
    </submittedName>
</protein>
<evidence type="ECO:0000256" key="2">
    <source>
        <dbReference type="ARBA" id="ARBA00022475"/>
    </source>
</evidence>
<feature type="transmembrane region" description="Helical" evidence="6">
    <location>
        <begin position="182"/>
        <end position="203"/>
    </location>
</feature>
<keyword evidence="9" id="KW-1185">Reference proteome</keyword>
<evidence type="ECO:0000256" key="1">
    <source>
        <dbReference type="ARBA" id="ARBA00004651"/>
    </source>
</evidence>
<evidence type="ECO:0000313" key="8">
    <source>
        <dbReference type="EMBL" id="QIQ22008.1"/>
    </source>
</evidence>